<dbReference type="Gene3D" id="1.10.10.160">
    <property type="match status" value="1"/>
</dbReference>
<feature type="compositionally biased region" description="Pro residues" evidence="12">
    <location>
        <begin position="632"/>
        <end position="646"/>
    </location>
</feature>
<comment type="catalytic activity">
    <reaction evidence="8">
        <text>Couples ATP hydrolysis with the unwinding of duplex DNA by translocating in the 3'-5' direction.</text>
        <dbReference type="EC" id="5.6.2.4"/>
    </reaction>
</comment>
<evidence type="ECO:0000256" key="7">
    <source>
        <dbReference type="ARBA" id="ARBA00023235"/>
    </source>
</evidence>
<feature type="domain" description="UvrD-like helicase ATP-binding" evidence="13">
    <location>
        <begin position="12"/>
        <end position="290"/>
    </location>
</feature>
<dbReference type="InterPro" id="IPR013986">
    <property type="entry name" value="DExx_box_DNA_helicase_dom_sf"/>
</dbReference>
<dbReference type="Gene3D" id="3.40.50.300">
    <property type="entry name" value="P-loop containing nucleotide triphosphate hydrolases"/>
    <property type="match status" value="2"/>
</dbReference>
<keyword evidence="5 11" id="KW-0067">ATP-binding</keyword>
<evidence type="ECO:0000256" key="11">
    <source>
        <dbReference type="PROSITE-ProRule" id="PRU00560"/>
    </source>
</evidence>
<evidence type="ECO:0000256" key="3">
    <source>
        <dbReference type="ARBA" id="ARBA00022801"/>
    </source>
</evidence>
<dbReference type="InterPro" id="IPR014016">
    <property type="entry name" value="UvrD-like_ATP-bd"/>
</dbReference>
<comment type="similarity">
    <text evidence="1">Belongs to the helicase family. UvrD subfamily.</text>
</comment>
<keyword evidence="4 11" id="KW-0347">Helicase</keyword>
<dbReference type="EMBL" id="JANFYS010000004">
    <property type="protein sequence ID" value="MCQ4769499.1"/>
    <property type="molecule type" value="Genomic_DNA"/>
</dbReference>
<sequence length="709" mass="80637">MTYEEFKSNFHIQLNPQQEAAVRQVDGPTLLLAVPGSGKTTVLVARLGYMLYCLGIDPGRILTVTYTVAAAGDMKRRFRSFFGAEYAEALPFRTINGVCQSIIHRYARVKGTVPFELESSESRLSALVRELMAAGGDYPTDQDVKEVRTRITYCKNMLLTDEDVREIRLDGVDFPAVYFSYRQQLERSRRMDYDDQMVFACRILRRFPDLLAYYQTRFPYLCVDEAQDTSKIQHKILRLLAARSRNLFLVGDEDQSIYGFRAAWPQALLEFQTVYPEARVLLMETNYRSTRSIVAKADAFIQRNQSRHAKHMTTDNPQGEPIRVVELEDYSRQYRYLLRLARECSRSTAILYRNNDSALPLIDLLEREGVPYRCRQRESYFFSSPVVRDLTDMLRFALNGRDAERFLRFYYKLDLRLKRRVLQDVLARYGGGAPVLDVLLDSGQIEPWQAGRLRALRTHFSKLPALGGFAALQRIVKYMGYGDYLSARHADAARVNILLSLARQSSGIQGLLDRLDALQRVVEGPELYPDCPLVLSTIHSSKGLEYDRVVLIDVMDGVFPAVDTPEEEGSLSPEEREALEEERRLFYVGITRAKYQLELLTYSARFGEPAPGSTFARQLLGSVPSGDRAVPRPKPLPPPRKAPPPASSVALWEKDYIPGAAVVHRQFGRGILLDKTGSIASVSFREHGTKKLDLTACLRKGLIRLEHPV</sequence>
<protein>
    <recommendedName>
        <fullName evidence="9">DNA 3'-5' helicase</fullName>
        <ecNumber evidence="9">5.6.2.4</ecNumber>
    </recommendedName>
</protein>
<proteinExistence type="inferred from homology"/>
<name>A0AAW5JNR0_9FIRM</name>
<evidence type="ECO:0000313" key="16">
    <source>
        <dbReference type="Proteomes" id="UP001204562"/>
    </source>
</evidence>
<dbReference type="PROSITE" id="PS51198">
    <property type="entry name" value="UVRD_HELICASE_ATP_BIND"/>
    <property type="match status" value="1"/>
</dbReference>
<dbReference type="InterPro" id="IPR000212">
    <property type="entry name" value="DNA_helicase_UvrD/REP"/>
</dbReference>
<dbReference type="RefSeq" id="WP_256303250.1">
    <property type="nucleotide sequence ID" value="NZ_JANFYS010000004.1"/>
</dbReference>
<evidence type="ECO:0000256" key="6">
    <source>
        <dbReference type="ARBA" id="ARBA00023125"/>
    </source>
</evidence>
<evidence type="ECO:0000256" key="5">
    <source>
        <dbReference type="ARBA" id="ARBA00022840"/>
    </source>
</evidence>
<dbReference type="CDD" id="cd17932">
    <property type="entry name" value="DEXQc_UvrD"/>
    <property type="match status" value="1"/>
</dbReference>
<dbReference type="InterPro" id="IPR027417">
    <property type="entry name" value="P-loop_NTPase"/>
</dbReference>
<evidence type="ECO:0000256" key="9">
    <source>
        <dbReference type="ARBA" id="ARBA00034808"/>
    </source>
</evidence>
<keyword evidence="7" id="KW-0413">Isomerase</keyword>
<keyword evidence="6" id="KW-0238">DNA-binding</keyword>
<dbReference type="GO" id="GO:0005524">
    <property type="term" value="F:ATP binding"/>
    <property type="evidence" value="ECO:0007669"/>
    <property type="project" value="UniProtKB-UniRule"/>
</dbReference>
<dbReference type="GO" id="GO:0043138">
    <property type="term" value="F:3'-5' DNA helicase activity"/>
    <property type="evidence" value="ECO:0007669"/>
    <property type="project" value="UniProtKB-EC"/>
</dbReference>
<evidence type="ECO:0000259" key="14">
    <source>
        <dbReference type="PROSITE" id="PS51217"/>
    </source>
</evidence>
<evidence type="ECO:0000256" key="2">
    <source>
        <dbReference type="ARBA" id="ARBA00022741"/>
    </source>
</evidence>
<evidence type="ECO:0000256" key="4">
    <source>
        <dbReference type="ARBA" id="ARBA00022806"/>
    </source>
</evidence>
<dbReference type="PANTHER" id="PTHR11070:SF2">
    <property type="entry name" value="ATP-DEPENDENT DNA HELICASE SRS2"/>
    <property type="match status" value="1"/>
</dbReference>
<accession>A0AAW5JNR0</accession>
<gene>
    <name evidence="15" type="ORF">NE579_03320</name>
</gene>
<comment type="caution">
    <text evidence="15">The sequence shown here is derived from an EMBL/GenBank/DDBJ whole genome shotgun (WGS) entry which is preliminary data.</text>
</comment>
<dbReference type="Pfam" id="PF13361">
    <property type="entry name" value="UvrD_C"/>
    <property type="match status" value="2"/>
</dbReference>
<dbReference type="GO" id="GO:0016787">
    <property type="term" value="F:hydrolase activity"/>
    <property type="evidence" value="ECO:0007669"/>
    <property type="project" value="UniProtKB-UniRule"/>
</dbReference>
<dbReference type="PROSITE" id="PS51217">
    <property type="entry name" value="UVRD_HELICASE_CTER"/>
    <property type="match status" value="1"/>
</dbReference>
<dbReference type="GO" id="GO:0000725">
    <property type="term" value="P:recombinational repair"/>
    <property type="evidence" value="ECO:0007669"/>
    <property type="project" value="TreeGrafter"/>
</dbReference>
<reference evidence="15" key="1">
    <citation type="submission" date="2022-06" db="EMBL/GenBank/DDBJ databases">
        <title>Isolation of gut microbiota from human fecal samples.</title>
        <authorList>
            <person name="Pamer E.G."/>
            <person name="Barat B."/>
            <person name="Waligurski E."/>
            <person name="Medina S."/>
            <person name="Paddock L."/>
            <person name="Mostad J."/>
        </authorList>
    </citation>
    <scope>NUCLEOTIDE SEQUENCE</scope>
    <source>
        <strain evidence="15">DFI.9.91</strain>
    </source>
</reference>
<keyword evidence="3 11" id="KW-0378">Hydrolase</keyword>
<comment type="catalytic activity">
    <reaction evidence="10">
        <text>ATP + H2O = ADP + phosphate + H(+)</text>
        <dbReference type="Rhea" id="RHEA:13065"/>
        <dbReference type="ChEBI" id="CHEBI:15377"/>
        <dbReference type="ChEBI" id="CHEBI:15378"/>
        <dbReference type="ChEBI" id="CHEBI:30616"/>
        <dbReference type="ChEBI" id="CHEBI:43474"/>
        <dbReference type="ChEBI" id="CHEBI:456216"/>
        <dbReference type="EC" id="5.6.2.4"/>
    </reaction>
</comment>
<dbReference type="Pfam" id="PF00580">
    <property type="entry name" value="UvrD-helicase"/>
    <property type="match status" value="1"/>
</dbReference>
<organism evidence="15 16">
    <name type="scientific">Intestinimonas massiliensis</name>
    <name type="common">ex Afouda et al. 2020</name>
    <dbReference type="NCBI Taxonomy" id="1673721"/>
    <lineage>
        <taxon>Bacteria</taxon>
        <taxon>Bacillati</taxon>
        <taxon>Bacillota</taxon>
        <taxon>Clostridia</taxon>
        <taxon>Eubacteriales</taxon>
        <taxon>Intestinimonas</taxon>
    </lineage>
</organism>
<evidence type="ECO:0000313" key="15">
    <source>
        <dbReference type="EMBL" id="MCQ4769499.1"/>
    </source>
</evidence>
<evidence type="ECO:0000256" key="1">
    <source>
        <dbReference type="ARBA" id="ARBA00009922"/>
    </source>
</evidence>
<dbReference type="PANTHER" id="PTHR11070">
    <property type="entry name" value="UVRD / RECB / PCRA DNA HELICASE FAMILY MEMBER"/>
    <property type="match status" value="1"/>
</dbReference>
<keyword evidence="2 11" id="KW-0547">Nucleotide-binding</keyword>
<dbReference type="Gene3D" id="1.10.486.10">
    <property type="entry name" value="PCRA, domain 4"/>
    <property type="match status" value="1"/>
</dbReference>
<dbReference type="EC" id="5.6.2.4" evidence="9"/>
<dbReference type="GO" id="GO:0003677">
    <property type="term" value="F:DNA binding"/>
    <property type="evidence" value="ECO:0007669"/>
    <property type="project" value="UniProtKB-KW"/>
</dbReference>
<evidence type="ECO:0000256" key="12">
    <source>
        <dbReference type="SAM" id="MobiDB-lite"/>
    </source>
</evidence>
<evidence type="ECO:0000256" key="10">
    <source>
        <dbReference type="ARBA" id="ARBA00048988"/>
    </source>
</evidence>
<dbReference type="InterPro" id="IPR014017">
    <property type="entry name" value="DNA_helicase_UvrD-like_C"/>
</dbReference>
<dbReference type="Proteomes" id="UP001204562">
    <property type="component" value="Unassembled WGS sequence"/>
</dbReference>
<dbReference type="AlphaFoldDB" id="A0AAW5JNR0"/>
<dbReference type="SUPFAM" id="SSF52540">
    <property type="entry name" value="P-loop containing nucleoside triphosphate hydrolases"/>
    <property type="match status" value="1"/>
</dbReference>
<evidence type="ECO:0000259" key="13">
    <source>
        <dbReference type="PROSITE" id="PS51198"/>
    </source>
</evidence>
<feature type="region of interest" description="Disordered" evidence="12">
    <location>
        <begin position="623"/>
        <end position="647"/>
    </location>
</feature>
<evidence type="ECO:0000256" key="8">
    <source>
        <dbReference type="ARBA" id="ARBA00034617"/>
    </source>
</evidence>
<feature type="binding site" evidence="11">
    <location>
        <begin position="33"/>
        <end position="40"/>
    </location>
    <ligand>
        <name>ATP</name>
        <dbReference type="ChEBI" id="CHEBI:30616"/>
    </ligand>
</feature>
<feature type="domain" description="UvrD-like helicase C-terminal" evidence="14">
    <location>
        <begin position="291"/>
        <end position="543"/>
    </location>
</feature>